<sequence length="324" mass="38721">MNTTKVKKLVESKLLDCEQLMLIDIVYRGKGSFGYIFKINDLPLVIKVIPTIKDEIEAEFEITEYIYNIYKKKHKINTILKPYTSFRCVTKDSDMVQNILKILSENKINTSTFYKKRILKDHVYILIYEWADEGDLYGFIYRNNMKERILIKILLTIFCSLKVIKDATNGEFLHNDLHLNNILIKSYKDDINFNYNFWDDEMKVSFKNKYKPLFADFSLSIVKNKYNEEDDFDFLVYHDVFKFANHFLMNRNLINNSEIIIDFLKFVVPKNFRYKKVVHGKRVIVDYYNLHLESKNVPFKKSIEDIIKHPIFSEHVQYKNGKTV</sequence>
<evidence type="ECO:0000259" key="1">
    <source>
        <dbReference type="PROSITE" id="PS50011"/>
    </source>
</evidence>
<dbReference type="GO" id="GO:0005524">
    <property type="term" value="F:ATP binding"/>
    <property type="evidence" value="ECO:0007669"/>
    <property type="project" value="InterPro"/>
</dbReference>
<dbReference type="GO" id="GO:0004672">
    <property type="term" value="F:protein kinase activity"/>
    <property type="evidence" value="ECO:0007669"/>
    <property type="project" value="InterPro"/>
</dbReference>
<dbReference type="EMBL" id="MN740350">
    <property type="protein sequence ID" value="QHU01928.1"/>
    <property type="molecule type" value="Genomic_DNA"/>
</dbReference>
<dbReference type="AlphaFoldDB" id="A0A6C0JDV6"/>
<name>A0A6C0JDV6_9ZZZZ</name>
<reference evidence="2" key="1">
    <citation type="journal article" date="2020" name="Nature">
        <title>Giant virus diversity and host interactions through global metagenomics.</title>
        <authorList>
            <person name="Schulz F."/>
            <person name="Roux S."/>
            <person name="Paez-Espino D."/>
            <person name="Jungbluth S."/>
            <person name="Walsh D.A."/>
            <person name="Denef V.J."/>
            <person name="McMahon K.D."/>
            <person name="Konstantinidis K.T."/>
            <person name="Eloe-Fadrosh E.A."/>
            <person name="Kyrpides N.C."/>
            <person name="Woyke T."/>
        </authorList>
    </citation>
    <scope>NUCLEOTIDE SEQUENCE</scope>
    <source>
        <strain evidence="2">GVMAG-M-3300025880-56</strain>
    </source>
</reference>
<proteinExistence type="predicted"/>
<protein>
    <recommendedName>
        <fullName evidence="1">Protein kinase domain-containing protein</fullName>
    </recommendedName>
</protein>
<evidence type="ECO:0000313" key="2">
    <source>
        <dbReference type="EMBL" id="QHU01928.1"/>
    </source>
</evidence>
<feature type="domain" description="Protein kinase" evidence="1">
    <location>
        <begin position="22"/>
        <end position="324"/>
    </location>
</feature>
<dbReference type="InterPro" id="IPR011009">
    <property type="entry name" value="Kinase-like_dom_sf"/>
</dbReference>
<accession>A0A6C0JDV6</accession>
<dbReference type="SUPFAM" id="SSF56112">
    <property type="entry name" value="Protein kinase-like (PK-like)"/>
    <property type="match status" value="1"/>
</dbReference>
<dbReference type="InterPro" id="IPR000719">
    <property type="entry name" value="Prot_kinase_dom"/>
</dbReference>
<dbReference type="Gene3D" id="1.10.510.10">
    <property type="entry name" value="Transferase(Phosphotransferase) domain 1"/>
    <property type="match status" value="1"/>
</dbReference>
<organism evidence="2">
    <name type="scientific">viral metagenome</name>
    <dbReference type="NCBI Taxonomy" id="1070528"/>
    <lineage>
        <taxon>unclassified sequences</taxon>
        <taxon>metagenomes</taxon>
        <taxon>organismal metagenomes</taxon>
    </lineage>
</organism>
<dbReference type="PROSITE" id="PS50011">
    <property type="entry name" value="PROTEIN_KINASE_DOM"/>
    <property type="match status" value="1"/>
</dbReference>